<evidence type="ECO:0008006" key="3">
    <source>
        <dbReference type="Google" id="ProtNLM"/>
    </source>
</evidence>
<protein>
    <recommendedName>
        <fullName evidence="3">Transposase</fullName>
    </recommendedName>
</protein>
<dbReference type="EMBL" id="JBEPTQ010000002">
    <property type="protein sequence ID" value="MET4719426.1"/>
    <property type="molecule type" value="Genomic_DNA"/>
</dbReference>
<sequence>MRKTSGYLPIAEYPHFQLNAFVLALHGTNSITFL</sequence>
<reference evidence="1 2" key="1">
    <citation type="submission" date="2024-06" db="EMBL/GenBank/DDBJ databases">
        <title>Genomic Encyclopedia of Type Strains, Phase V (KMG-V): Genome sequencing to study the core and pangenomes of soil and plant-associated prokaryotes.</title>
        <authorList>
            <person name="Whitman W."/>
        </authorList>
    </citation>
    <scope>NUCLEOTIDE SEQUENCE [LARGE SCALE GENOMIC DNA]</scope>
    <source>
        <strain evidence="1 2">USDA 160</strain>
    </source>
</reference>
<keyword evidence="2" id="KW-1185">Reference proteome</keyword>
<accession>A0ABV2RR54</accession>
<name>A0ABV2RR54_BRAJP</name>
<comment type="caution">
    <text evidence="1">The sequence shown here is derived from an EMBL/GenBank/DDBJ whole genome shotgun (WGS) entry which is preliminary data.</text>
</comment>
<dbReference type="Proteomes" id="UP001549291">
    <property type="component" value="Unassembled WGS sequence"/>
</dbReference>
<evidence type="ECO:0000313" key="1">
    <source>
        <dbReference type="EMBL" id="MET4719426.1"/>
    </source>
</evidence>
<organism evidence="1 2">
    <name type="scientific">Bradyrhizobium japonicum</name>
    <dbReference type="NCBI Taxonomy" id="375"/>
    <lineage>
        <taxon>Bacteria</taxon>
        <taxon>Pseudomonadati</taxon>
        <taxon>Pseudomonadota</taxon>
        <taxon>Alphaproteobacteria</taxon>
        <taxon>Hyphomicrobiales</taxon>
        <taxon>Nitrobacteraceae</taxon>
        <taxon>Bradyrhizobium</taxon>
    </lineage>
</organism>
<gene>
    <name evidence="1" type="ORF">ABIF63_003532</name>
</gene>
<proteinExistence type="predicted"/>
<evidence type="ECO:0000313" key="2">
    <source>
        <dbReference type="Proteomes" id="UP001549291"/>
    </source>
</evidence>